<dbReference type="Pfam" id="PF04055">
    <property type="entry name" value="Radical_SAM"/>
    <property type="match status" value="1"/>
</dbReference>
<sequence length="324" mass="35949">MLNIFVTYRCNLACPYCFAADMKAEFPQDMSPEAYGRLLRWMSHEPPPAVAFIGGEPTLHPHLLEMIEDAVDSGIVAILFTNGLFRETVTDDLAALVSNFVVNYNDPALYTKAQSRLLHANLDRLHKLGARITFSKNFSGTYSDYGYLLEGIDRYDVQNVRYDISRPAPGGLNDHFTLDEGRRILAHAVGFVRACEERGVRTGLDCSVRLCDLKDEDRRYLERVSMKFGGVCHPSMDVHPDLSASYCLPMRHLAVPDITRLAGVSALRTRLAELARPIRYANAPSECADCAEFMRRCQGGCMALTSRETPLCDGAATAIGADIS</sequence>
<dbReference type="GO" id="GO:0051536">
    <property type="term" value="F:iron-sulfur cluster binding"/>
    <property type="evidence" value="ECO:0007669"/>
    <property type="project" value="UniProtKB-KW"/>
</dbReference>
<dbReference type="Proteomes" id="UP000434052">
    <property type="component" value="Unassembled WGS sequence"/>
</dbReference>
<dbReference type="CDD" id="cd01335">
    <property type="entry name" value="Radical_SAM"/>
    <property type="match status" value="1"/>
</dbReference>
<reference evidence="7 8" key="1">
    <citation type="submission" date="2018-06" db="EMBL/GenBank/DDBJ databases">
        <title>Complete genome of Desulfovibrio marinus P48SEP.</title>
        <authorList>
            <person name="Crispim J.S."/>
            <person name="Vidigal P.M.P."/>
            <person name="Silva L.C.F."/>
            <person name="Araujo L.C."/>
            <person name="Laguardia C.N."/>
            <person name="Dias R.S."/>
            <person name="Sousa M.P."/>
            <person name="Paula S.O."/>
            <person name="Silva C."/>
        </authorList>
    </citation>
    <scope>NUCLEOTIDE SEQUENCE [LARGE SCALE GENOMIC DNA]</scope>
    <source>
        <strain evidence="7 8">P48SEP</strain>
    </source>
</reference>
<evidence type="ECO:0000259" key="6">
    <source>
        <dbReference type="PROSITE" id="PS51918"/>
    </source>
</evidence>
<feature type="domain" description="Radical SAM core" evidence="6">
    <location>
        <begin position="1"/>
        <end position="205"/>
    </location>
</feature>
<dbReference type="PANTHER" id="PTHR11228">
    <property type="entry name" value="RADICAL SAM DOMAIN PROTEIN"/>
    <property type="match status" value="1"/>
</dbReference>
<name>A0A6P1ZFE9_9BACT</name>
<dbReference type="InterPro" id="IPR013785">
    <property type="entry name" value="Aldolase_TIM"/>
</dbReference>
<dbReference type="EMBL" id="QMIF01000007">
    <property type="protein sequence ID" value="TVM33413.1"/>
    <property type="molecule type" value="Genomic_DNA"/>
</dbReference>
<evidence type="ECO:0000313" key="7">
    <source>
        <dbReference type="EMBL" id="TVM33413.1"/>
    </source>
</evidence>
<keyword evidence="4" id="KW-0408">Iron</keyword>
<protein>
    <submittedName>
        <fullName evidence="7">Radical SAM protein</fullName>
    </submittedName>
</protein>
<comment type="caution">
    <text evidence="7">The sequence shown here is derived from an EMBL/GenBank/DDBJ whole genome shotgun (WGS) entry which is preliminary data.</text>
</comment>
<dbReference type="InterPro" id="IPR058240">
    <property type="entry name" value="rSAM_sf"/>
</dbReference>
<dbReference type="SFLD" id="SFLDS00029">
    <property type="entry name" value="Radical_SAM"/>
    <property type="match status" value="1"/>
</dbReference>
<keyword evidence="2" id="KW-0949">S-adenosyl-L-methionine</keyword>
<dbReference type="Gene3D" id="3.20.20.70">
    <property type="entry name" value="Aldolase class I"/>
    <property type="match status" value="1"/>
</dbReference>
<dbReference type="PROSITE" id="PS51918">
    <property type="entry name" value="RADICAL_SAM"/>
    <property type="match status" value="1"/>
</dbReference>
<evidence type="ECO:0000313" key="8">
    <source>
        <dbReference type="Proteomes" id="UP000434052"/>
    </source>
</evidence>
<dbReference type="OrthoDB" id="5469331at2"/>
<evidence type="ECO:0000256" key="5">
    <source>
        <dbReference type="ARBA" id="ARBA00023014"/>
    </source>
</evidence>
<dbReference type="InterPro" id="IPR007197">
    <property type="entry name" value="rSAM"/>
</dbReference>
<dbReference type="PANTHER" id="PTHR11228:SF7">
    <property type="entry name" value="PQQA PEPTIDE CYCLASE"/>
    <property type="match status" value="1"/>
</dbReference>
<evidence type="ECO:0000256" key="1">
    <source>
        <dbReference type="ARBA" id="ARBA00001966"/>
    </source>
</evidence>
<gene>
    <name evidence="7" type="ORF">DQK91_12170</name>
</gene>
<proteinExistence type="predicted"/>
<dbReference type="SUPFAM" id="SSF102114">
    <property type="entry name" value="Radical SAM enzymes"/>
    <property type="match status" value="1"/>
</dbReference>
<keyword evidence="5" id="KW-0411">Iron-sulfur</keyword>
<organism evidence="7 8">
    <name type="scientific">Oceanidesulfovibrio marinus</name>
    <dbReference type="NCBI Taxonomy" id="370038"/>
    <lineage>
        <taxon>Bacteria</taxon>
        <taxon>Pseudomonadati</taxon>
        <taxon>Thermodesulfobacteriota</taxon>
        <taxon>Desulfovibrionia</taxon>
        <taxon>Desulfovibrionales</taxon>
        <taxon>Desulfovibrionaceae</taxon>
        <taxon>Oceanidesulfovibrio</taxon>
    </lineage>
</organism>
<dbReference type="InterPro" id="IPR050377">
    <property type="entry name" value="Radical_SAM_PqqE_MftC-like"/>
</dbReference>
<evidence type="ECO:0000256" key="3">
    <source>
        <dbReference type="ARBA" id="ARBA00022723"/>
    </source>
</evidence>
<dbReference type="GO" id="GO:0003824">
    <property type="term" value="F:catalytic activity"/>
    <property type="evidence" value="ECO:0007669"/>
    <property type="project" value="InterPro"/>
</dbReference>
<accession>A0A6P1ZFE9</accession>
<keyword evidence="3" id="KW-0479">Metal-binding</keyword>
<dbReference type="SFLD" id="SFLDG01067">
    <property type="entry name" value="SPASM/twitch_domain_containing"/>
    <property type="match status" value="1"/>
</dbReference>
<dbReference type="GO" id="GO:0046872">
    <property type="term" value="F:metal ion binding"/>
    <property type="evidence" value="ECO:0007669"/>
    <property type="project" value="UniProtKB-KW"/>
</dbReference>
<evidence type="ECO:0000256" key="2">
    <source>
        <dbReference type="ARBA" id="ARBA00022691"/>
    </source>
</evidence>
<evidence type="ECO:0000256" key="4">
    <source>
        <dbReference type="ARBA" id="ARBA00023004"/>
    </source>
</evidence>
<comment type="cofactor">
    <cofactor evidence="1">
        <name>[4Fe-4S] cluster</name>
        <dbReference type="ChEBI" id="CHEBI:49883"/>
    </cofactor>
</comment>
<dbReference type="RefSeq" id="WP_144305634.1">
    <property type="nucleotide sequence ID" value="NZ_QMIF01000007.1"/>
</dbReference>
<dbReference type="AlphaFoldDB" id="A0A6P1ZFE9"/>